<keyword evidence="18" id="KW-1185">Reference proteome</keyword>
<dbReference type="PANTHER" id="PTHR24248:SF21">
    <property type="entry name" value="BETA-2 ADRENERGIC RECEPTOR"/>
    <property type="match status" value="1"/>
</dbReference>
<name>A0A8C4NBY8_EPTBU</name>
<dbReference type="SUPFAM" id="SSF81321">
    <property type="entry name" value="Family A G protein-coupled receptor-like"/>
    <property type="match status" value="1"/>
</dbReference>
<feature type="transmembrane region" description="Helical" evidence="15">
    <location>
        <begin position="106"/>
        <end position="126"/>
    </location>
</feature>
<comment type="similarity">
    <text evidence="14">Belongs to the G-protein coupled receptor 1 family.</text>
</comment>
<keyword evidence="6 14" id="KW-0297">G-protein coupled receptor</keyword>
<dbReference type="PROSITE" id="PS00237">
    <property type="entry name" value="G_PROTEIN_RECEP_F1_1"/>
    <property type="match status" value="1"/>
</dbReference>
<protein>
    <recommendedName>
        <fullName evidence="2">Beta-2 adrenergic receptor</fullName>
    </recommendedName>
    <alternativeName>
        <fullName evidence="13">Beta-2 adrenoreceptor</fullName>
    </alternativeName>
</protein>
<evidence type="ECO:0000313" key="18">
    <source>
        <dbReference type="Proteomes" id="UP000694388"/>
    </source>
</evidence>
<dbReference type="GO" id="GO:0005886">
    <property type="term" value="C:plasma membrane"/>
    <property type="evidence" value="ECO:0007669"/>
    <property type="project" value="UniProtKB-SubCell"/>
</dbReference>
<evidence type="ECO:0000256" key="8">
    <source>
        <dbReference type="ARBA" id="ARBA00023139"/>
    </source>
</evidence>
<accession>A0A8C4NBY8</accession>
<dbReference type="PROSITE" id="PS50262">
    <property type="entry name" value="G_PROTEIN_RECEP_F1_2"/>
    <property type="match status" value="1"/>
</dbReference>
<feature type="transmembrane region" description="Helical" evidence="15">
    <location>
        <begin position="319"/>
        <end position="343"/>
    </location>
</feature>
<evidence type="ECO:0000259" key="16">
    <source>
        <dbReference type="PROSITE" id="PS50262"/>
    </source>
</evidence>
<evidence type="ECO:0000256" key="3">
    <source>
        <dbReference type="ARBA" id="ARBA00022475"/>
    </source>
</evidence>
<dbReference type="PANTHER" id="PTHR24248">
    <property type="entry name" value="ADRENERGIC RECEPTOR-RELATED G-PROTEIN COUPLED RECEPTOR"/>
    <property type="match status" value="1"/>
</dbReference>
<feature type="transmembrane region" description="Helical" evidence="15">
    <location>
        <begin position="146"/>
        <end position="165"/>
    </location>
</feature>
<dbReference type="InterPro" id="IPR017452">
    <property type="entry name" value="GPCR_Rhodpsn_7TM"/>
</dbReference>
<dbReference type="AlphaFoldDB" id="A0A8C4NBY8"/>
<dbReference type="Proteomes" id="UP000694388">
    <property type="component" value="Unplaced"/>
</dbReference>
<evidence type="ECO:0000256" key="5">
    <source>
        <dbReference type="ARBA" id="ARBA00022989"/>
    </source>
</evidence>
<keyword evidence="7 15" id="KW-0472">Membrane</keyword>
<sequence length="433" mass="48318">AYNSGESGGRRRNLPHLVVVLATGPRPAVKDVGFLRDKKQLTSRYISFKSESPSVKGFLPPCIPEPWYTFFMVFFMVITIITIGGNILVIAAVIHSQHLMQGVTSSFICSLAGADLLIGLVVMPLTALQIVEGTWLFGRQICNFRYTVDVTSVTASVNSLCVIAIDRYIAVTAPLRYQYVLNRRRAILLVLIVWIMSTTISFFPINFGWYRSKSMDAQACYENPKCCSFLATKAYAVASAAVAFYLPATLMIFLTPGSFSCCFMGADNVHTKCGIIYIPLSTILSSQLAGCSGTRSKQKLKGTKNGENIQMMSRREQRALKTLSIIMGVFILCWLPFSVILPVQGFCRSCVSDGLFYICIWIGYINSMCNPILYSRSPEFIMAYKRLLCGEMSKRTPLLLSWPDVWKLCHSASEENCTCSDRKKKLFNKSNID</sequence>
<dbReference type="GO" id="GO:0043410">
    <property type="term" value="P:positive regulation of MAPK cascade"/>
    <property type="evidence" value="ECO:0007669"/>
    <property type="project" value="TreeGrafter"/>
</dbReference>
<dbReference type="GeneTree" id="ENSGT00940000161953"/>
<feature type="transmembrane region" description="Helical" evidence="15">
    <location>
        <begin position="67"/>
        <end position="94"/>
    </location>
</feature>
<proteinExistence type="inferred from homology"/>
<keyword evidence="9" id="KW-1015">Disulfide bond</keyword>
<evidence type="ECO:0000256" key="13">
    <source>
        <dbReference type="ARBA" id="ARBA00030379"/>
    </source>
</evidence>
<keyword evidence="12" id="KW-0449">Lipoprotein</keyword>
<reference evidence="17" key="1">
    <citation type="submission" date="2025-08" db="UniProtKB">
        <authorList>
            <consortium name="Ensembl"/>
        </authorList>
    </citation>
    <scope>IDENTIFICATION</scope>
</reference>
<evidence type="ECO:0000256" key="1">
    <source>
        <dbReference type="ARBA" id="ARBA00004651"/>
    </source>
</evidence>
<dbReference type="SMART" id="SM01381">
    <property type="entry name" value="7TM_GPCR_Srsx"/>
    <property type="match status" value="1"/>
</dbReference>
<keyword evidence="5 15" id="KW-1133">Transmembrane helix</keyword>
<feature type="transmembrane region" description="Helical" evidence="15">
    <location>
        <begin position="186"/>
        <end position="205"/>
    </location>
</feature>
<dbReference type="InterPro" id="IPR000276">
    <property type="entry name" value="GPCR_Rhodpsn"/>
</dbReference>
<dbReference type="GO" id="GO:0004930">
    <property type="term" value="F:G protein-coupled receptor activity"/>
    <property type="evidence" value="ECO:0007669"/>
    <property type="project" value="UniProtKB-KW"/>
</dbReference>
<evidence type="ECO:0000256" key="2">
    <source>
        <dbReference type="ARBA" id="ARBA00022188"/>
    </source>
</evidence>
<evidence type="ECO:0000313" key="17">
    <source>
        <dbReference type="Ensembl" id="ENSEBUP00000004439.1"/>
    </source>
</evidence>
<feature type="transmembrane region" description="Helical" evidence="15">
    <location>
        <begin position="234"/>
        <end position="254"/>
    </location>
</feature>
<evidence type="ECO:0000256" key="15">
    <source>
        <dbReference type="SAM" id="Phobius"/>
    </source>
</evidence>
<keyword evidence="10 14" id="KW-0675">Receptor</keyword>
<dbReference type="Pfam" id="PF00001">
    <property type="entry name" value="7tm_1"/>
    <property type="match status" value="1"/>
</dbReference>
<evidence type="ECO:0000256" key="10">
    <source>
        <dbReference type="ARBA" id="ARBA00023170"/>
    </source>
</evidence>
<evidence type="ECO:0000256" key="7">
    <source>
        <dbReference type="ARBA" id="ARBA00023136"/>
    </source>
</evidence>
<dbReference type="Gene3D" id="1.20.1070.10">
    <property type="entry name" value="Rhodopsin 7-helix transmembrane proteins"/>
    <property type="match status" value="1"/>
</dbReference>
<keyword evidence="3" id="KW-1003">Cell membrane</keyword>
<dbReference type="PRINTS" id="PR01102">
    <property type="entry name" value="5HT6RECEPTR"/>
</dbReference>
<dbReference type="PRINTS" id="PR00237">
    <property type="entry name" value="GPCRRHODOPSN"/>
</dbReference>
<dbReference type="GO" id="GO:0071880">
    <property type="term" value="P:adenylate cyclase-activating adrenergic receptor signaling pathway"/>
    <property type="evidence" value="ECO:0007669"/>
    <property type="project" value="TreeGrafter"/>
</dbReference>
<keyword evidence="4 14" id="KW-0812">Transmembrane</keyword>
<feature type="domain" description="G-protein coupled receptors family 1 profile" evidence="16">
    <location>
        <begin position="85"/>
        <end position="374"/>
    </location>
</feature>
<evidence type="ECO:0000256" key="6">
    <source>
        <dbReference type="ARBA" id="ARBA00023040"/>
    </source>
</evidence>
<evidence type="ECO:0000256" key="4">
    <source>
        <dbReference type="ARBA" id="ARBA00022692"/>
    </source>
</evidence>
<keyword evidence="11 14" id="KW-0807">Transducer</keyword>
<feature type="transmembrane region" description="Helical" evidence="15">
    <location>
        <begin position="355"/>
        <end position="374"/>
    </location>
</feature>
<evidence type="ECO:0000256" key="12">
    <source>
        <dbReference type="ARBA" id="ARBA00023288"/>
    </source>
</evidence>
<keyword evidence="8" id="KW-0564">Palmitate</keyword>
<evidence type="ECO:0000256" key="9">
    <source>
        <dbReference type="ARBA" id="ARBA00023157"/>
    </source>
</evidence>
<comment type="subcellular location">
    <subcellularLocation>
        <location evidence="1">Cell membrane</location>
        <topology evidence="1">Multi-pass membrane protein</topology>
    </subcellularLocation>
</comment>
<dbReference type="Ensembl" id="ENSEBUT00000004877.1">
    <property type="protein sequence ID" value="ENSEBUP00000004439.1"/>
    <property type="gene ID" value="ENSEBUG00000003113.1"/>
</dbReference>
<organism evidence="17 18">
    <name type="scientific">Eptatretus burgeri</name>
    <name type="common">Inshore hagfish</name>
    <dbReference type="NCBI Taxonomy" id="7764"/>
    <lineage>
        <taxon>Eukaryota</taxon>
        <taxon>Metazoa</taxon>
        <taxon>Chordata</taxon>
        <taxon>Craniata</taxon>
        <taxon>Vertebrata</taxon>
        <taxon>Cyclostomata</taxon>
        <taxon>Myxini</taxon>
        <taxon>Myxiniformes</taxon>
        <taxon>Myxinidae</taxon>
        <taxon>Eptatretinae</taxon>
        <taxon>Eptatretus</taxon>
    </lineage>
</organism>
<evidence type="ECO:0000256" key="11">
    <source>
        <dbReference type="ARBA" id="ARBA00023224"/>
    </source>
</evidence>
<evidence type="ECO:0000256" key="14">
    <source>
        <dbReference type="RuleBase" id="RU000688"/>
    </source>
</evidence>
<reference evidence="17" key="2">
    <citation type="submission" date="2025-09" db="UniProtKB">
        <authorList>
            <consortium name="Ensembl"/>
        </authorList>
    </citation>
    <scope>IDENTIFICATION</scope>
</reference>